<dbReference type="Gene3D" id="2.60.40.10">
    <property type="entry name" value="Immunoglobulins"/>
    <property type="match status" value="1"/>
</dbReference>
<evidence type="ECO:0000256" key="7">
    <source>
        <dbReference type="SAM" id="SignalP"/>
    </source>
</evidence>
<dbReference type="PANTHER" id="PTHR32208">
    <property type="entry name" value="SECRETED PROTEIN-RELATED"/>
    <property type="match status" value="1"/>
</dbReference>
<dbReference type="GO" id="GO:0005615">
    <property type="term" value="C:extracellular space"/>
    <property type="evidence" value="ECO:0007669"/>
    <property type="project" value="UniProtKB-ARBA"/>
</dbReference>
<dbReference type="InterPro" id="IPR013783">
    <property type="entry name" value="Ig-like_fold"/>
</dbReference>
<evidence type="ECO:0000256" key="2">
    <source>
        <dbReference type="ARBA" id="ARBA00022525"/>
    </source>
</evidence>
<dbReference type="PANTHER" id="PTHR32208:SF21">
    <property type="entry name" value="LOW QUALITY PROTEIN: ALDEHYDE OXIDASE GLOX-LIKE"/>
    <property type="match status" value="1"/>
</dbReference>
<evidence type="ECO:0000259" key="9">
    <source>
        <dbReference type="Pfam" id="PF09118"/>
    </source>
</evidence>
<dbReference type="InterPro" id="IPR037293">
    <property type="entry name" value="Gal_Oxidase_central_sf"/>
</dbReference>
<dbReference type="GO" id="GO:0016491">
    <property type="term" value="F:oxidoreductase activity"/>
    <property type="evidence" value="ECO:0007669"/>
    <property type="project" value="UniProtKB-KW"/>
</dbReference>
<evidence type="ECO:0000256" key="1">
    <source>
        <dbReference type="ARBA" id="ARBA00004613"/>
    </source>
</evidence>
<evidence type="ECO:0000313" key="10">
    <source>
        <dbReference type="EMBL" id="KAL3531763.1"/>
    </source>
</evidence>
<sequence length="537" mass="59273">MSNMNWKLLFLFFIIFIRTRADLPGTWELLVPDAGIASMHTAVTHFNTVILLDRTNIGPSRKLLPPHRCRHDPTDPVLKKDCYAHSVLLDLSTNSIRPLMILTDTWCSSGQFLPDGTLLQTGGALDGVKKFRKFIPCIETPNSASLCDWQELQDIELSQGRWYSTNQILPDGSVIIIGGRASPSVEFYPPRKTGAVNFPFLSQVEDKQMDNLYPYVHLLPNGHLFVFANNKAVMYDYNSNLVIKDYPVLEGGPRNYPSAGSSVMLALTGDYSSATIVICGGATYGAYLQRTIDTPANGSCGRIEATRPDPVWEMENMPFARIMGDMVMLPTGDVLIINGAQAGTQGFELASDPCLYPVLYRRDQPIGLRFMTLNPGTVPRMYHSTANLLPDGRILIAGSNPHYFYNFKRAFPTELRIEAFSPEYLAADKANIRPVLVELPEKIAYGESFDAVVTVELPVVEVVEVNIASAPFATHSFSQGQRLVKLPVTSAVPEGPGKYRIGCTAPTDGRVAPPGYYMVFAVNQGVPSIARWVQLIS</sequence>
<proteinExistence type="predicted"/>
<dbReference type="AlphaFoldDB" id="A0ABD3AKR5"/>
<evidence type="ECO:0000313" key="11">
    <source>
        <dbReference type="Proteomes" id="UP001630127"/>
    </source>
</evidence>
<dbReference type="FunFam" id="2.130.10.80:FF:000001">
    <property type="entry name" value="Aldehyde oxidase GLOX"/>
    <property type="match status" value="1"/>
</dbReference>
<feature type="domain" description="Galactose oxidase-like Early set" evidence="9">
    <location>
        <begin position="433"/>
        <end position="534"/>
    </location>
</feature>
<dbReference type="Proteomes" id="UP001630127">
    <property type="component" value="Unassembled WGS sequence"/>
</dbReference>
<reference evidence="10 11" key="1">
    <citation type="submission" date="2024-11" db="EMBL/GenBank/DDBJ databases">
        <title>A near-complete genome assembly of Cinchona calisaya.</title>
        <authorList>
            <person name="Lian D.C."/>
            <person name="Zhao X.W."/>
            <person name="Wei L."/>
        </authorList>
    </citation>
    <scope>NUCLEOTIDE SEQUENCE [LARGE SCALE GENOMIC DNA]</scope>
    <source>
        <tissue evidence="10">Nenye</tissue>
    </source>
</reference>
<evidence type="ECO:0000259" key="8">
    <source>
        <dbReference type="Pfam" id="PF07250"/>
    </source>
</evidence>
<dbReference type="CDD" id="cd02851">
    <property type="entry name" value="E_set_GO_C"/>
    <property type="match status" value="1"/>
</dbReference>
<keyword evidence="3 7" id="KW-0732">Signal</keyword>
<name>A0ABD3AKR5_9GENT</name>
<dbReference type="Gene3D" id="2.130.10.80">
    <property type="entry name" value="Galactose oxidase/kelch, beta-propeller"/>
    <property type="match status" value="1"/>
</dbReference>
<keyword evidence="2" id="KW-0964">Secreted</keyword>
<feature type="chain" id="PRO_5044827773" description="Aldehyde oxidase GLOX" evidence="7">
    <location>
        <begin position="22"/>
        <end position="537"/>
    </location>
</feature>
<dbReference type="InterPro" id="IPR011043">
    <property type="entry name" value="Gal_Oxase/kelch_b-propeller"/>
</dbReference>
<evidence type="ECO:0000256" key="6">
    <source>
        <dbReference type="ARBA" id="ARBA00077505"/>
    </source>
</evidence>
<feature type="signal peptide" evidence="7">
    <location>
        <begin position="1"/>
        <end position="21"/>
    </location>
</feature>
<dbReference type="Pfam" id="PF07250">
    <property type="entry name" value="Glyoxal_oxid_N"/>
    <property type="match status" value="1"/>
</dbReference>
<keyword evidence="11" id="KW-1185">Reference proteome</keyword>
<dbReference type="Pfam" id="PF09118">
    <property type="entry name" value="GO-like_E_set"/>
    <property type="match status" value="1"/>
</dbReference>
<evidence type="ECO:0000256" key="5">
    <source>
        <dbReference type="ARBA" id="ARBA00073112"/>
    </source>
</evidence>
<dbReference type="InterPro" id="IPR015202">
    <property type="entry name" value="GO-like_E_set"/>
</dbReference>
<protein>
    <recommendedName>
        <fullName evidence="5">Aldehyde oxidase GLOX</fullName>
    </recommendedName>
    <alternativeName>
        <fullName evidence="6">Glyoxal oxidase</fullName>
    </alternativeName>
</protein>
<dbReference type="EMBL" id="JBJUIK010000003">
    <property type="protein sequence ID" value="KAL3531763.1"/>
    <property type="molecule type" value="Genomic_DNA"/>
</dbReference>
<feature type="domain" description="Glyoxal oxidase N-terminal" evidence="8">
    <location>
        <begin position="39"/>
        <end position="424"/>
    </location>
</feature>
<comment type="caution">
    <text evidence="10">The sequence shown here is derived from an EMBL/GenBank/DDBJ whole genome shotgun (WGS) entry which is preliminary data.</text>
</comment>
<keyword evidence="4" id="KW-0560">Oxidoreductase</keyword>
<dbReference type="SUPFAM" id="SSF81296">
    <property type="entry name" value="E set domains"/>
    <property type="match status" value="1"/>
</dbReference>
<dbReference type="SUPFAM" id="SSF50965">
    <property type="entry name" value="Galactose oxidase, central domain"/>
    <property type="match status" value="1"/>
</dbReference>
<evidence type="ECO:0000256" key="4">
    <source>
        <dbReference type="ARBA" id="ARBA00023002"/>
    </source>
</evidence>
<evidence type="ECO:0000256" key="3">
    <source>
        <dbReference type="ARBA" id="ARBA00022729"/>
    </source>
</evidence>
<accession>A0ABD3AKR5</accession>
<comment type="subcellular location">
    <subcellularLocation>
        <location evidence="1">Secreted</location>
    </subcellularLocation>
</comment>
<gene>
    <name evidence="10" type="ORF">ACH5RR_005284</name>
</gene>
<organism evidence="10 11">
    <name type="scientific">Cinchona calisaya</name>
    <dbReference type="NCBI Taxonomy" id="153742"/>
    <lineage>
        <taxon>Eukaryota</taxon>
        <taxon>Viridiplantae</taxon>
        <taxon>Streptophyta</taxon>
        <taxon>Embryophyta</taxon>
        <taxon>Tracheophyta</taxon>
        <taxon>Spermatophyta</taxon>
        <taxon>Magnoliopsida</taxon>
        <taxon>eudicotyledons</taxon>
        <taxon>Gunneridae</taxon>
        <taxon>Pentapetalae</taxon>
        <taxon>asterids</taxon>
        <taxon>lamiids</taxon>
        <taxon>Gentianales</taxon>
        <taxon>Rubiaceae</taxon>
        <taxon>Cinchonoideae</taxon>
        <taxon>Cinchoneae</taxon>
        <taxon>Cinchona</taxon>
    </lineage>
</organism>
<dbReference type="InterPro" id="IPR009880">
    <property type="entry name" value="Glyoxal_oxidase_N"/>
</dbReference>
<dbReference type="InterPro" id="IPR014756">
    <property type="entry name" value="Ig_E-set"/>
</dbReference>